<accession>A0ABP9HYT6</accession>
<reference evidence="3" key="1">
    <citation type="journal article" date="2019" name="Int. J. Syst. Evol. Microbiol.">
        <title>The Global Catalogue of Microorganisms (GCM) 10K type strain sequencing project: providing services to taxonomists for standard genome sequencing and annotation.</title>
        <authorList>
            <consortium name="The Broad Institute Genomics Platform"/>
            <consortium name="The Broad Institute Genome Sequencing Center for Infectious Disease"/>
            <person name="Wu L."/>
            <person name="Ma J."/>
        </authorList>
    </citation>
    <scope>NUCLEOTIDE SEQUENCE [LARGE SCALE GENOMIC DNA]</scope>
    <source>
        <strain evidence="3">JCM 17986</strain>
    </source>
</reference>
<name>A0ABP9HYT6_9ACTN</name>
<protein>
    <recommendedName>
        <fullName evidence="4">CVNH domain-containing protein</fullName>
    </recommendedName>
</protein>
<dbReference type="RefSeq" id="WP_345678796.1">
    <property type="nucleotide sequence ID" value="NZ_BAABHS010000024.1"/>
</dbReference>
<feature type="chain" id="PRO_5047398683" description="CVNH domain-containing protein" evidence="1">
    <location>
        <begin position="39"/>
        <end position="143"/>
    </location>
</feature>
<proteinExistence type="predicted"/>
<sequence length="143" mass="14939">MVLRLRRPSPGTPRPATRRLRAAAALCTAAAIALTTGAAAPAAPARAADCLAVGDTYLAFSEVTGSGWFVNGCSGRADVTVQRGHWWGWENMATQPVVGAGGSAVVRYNCAGSGEYEYRTVINGQRADGSAEFHESNHITVTC</sequence>
<dbReference type="Proteomes" id="UP001500466">
    <property type="component" value="Unassembled WGS sequence"/>
</dbReference>
<feature type="signal peptide" evidence="1">
    <location>
        <begin position="1"/>
        <end position="38"/>
    </location>
</feature>
<evidence type="ECO:0000313" key="3">
    <source>
        <dbReference type="Proteomes" id="UP001500466"/>
    </source>
</evidence>
<gene>
    <name evidence="2" type="ORF">GCM10023205_59250</name>
</gene>
<evidence type="ECO:0008006" key="4">
    <source>
        <dbReference type="Google" id="ProtNLM"/>
    </source>
</evidence>
<evidence type="ECO:0000313" key="2">
    <source>
        <dbReference type="EMBL" id="GAA4982030.1"/>
    </source>
</evidence>
<evidence type="ECO:0000256" key="1">
    <source>
        <dbReference type="SAM" id="SignalP"/>
    </source>
</evidence>
<organism evidence="2 3">
    <name type="scientific">Yinghuangia aomiensis</name>
    <dbReference type="NCBI Taxonomy" id="676205"/>
    <lineage>
        <taxon>Bacteria</taxon>
        <taxon>Bacillati</taxon>
        <taxon>Actinomycetota</taxon>
        <taxon>Actinomycetes</taxon>
        <taxon>Kitasatosporales</taxon>
        <taxon>Streptomycetaceae</taxon>
        <taxon>Yinghuangia</taxon>
    </lineage>
</organism>
<keyword evidence="1" id="KW-0732">Signal</keyword>
<keyword evidence="3" id="KW-1185">Reference proteome</keyword>
<dbReference type="EMBL" id="BAABHS010000024">
    <property type="protein sequence ID" value="GAA4982030.1"/>
    <property type="molecule type" value="Genomic_DNA"/>
</dbReference>
<comment type="caution">
    <text evidence="2">The sequence shown here is derived from an EMBL/GenBank/DDBJ whole genome shotgun (WGS) entry which is preliminary data.</text>
</comment>